<feature type="transmembrane region" description="Helical" evidence="2">
    <location>
        <begin position="123"/>
        <end position="143"/>
    </location>
</feature>
<keyword evidence="2" id="KW-0472">Membrane</keyword>
<gene>
    <name evidence="3" type="ORF">BW737_007915</name>
</gene>
<dbReference type="InterPro" id="IPR039672">
    <property type="entry name" value="MFS_2"/>
</dbReference>
<feature type="transmembrane region" description="Helical" evidence="2">
    <location>
        <begin position="346"/>
        <end position="365"/>
    </location>
</feature>
<dbReference type="InterPro" id="IPR001927">
    <property type="entry name" value="Na/Gal_symport"/>
</dbReference>
<feature type="transmembrane region" description="Helical" evidence="2">
    <location>
        <begin position="230"/>
        <end position="253"/>
    </location>
</feature>
<feature type="transmembrane region" description="Helical" evidence="2">
    <location>
        <begin position="308"/>
        <end position="334"/>
    </location>
</feature>
<keyword evidence="2" id="KW-1133">Transmembrane helix</keyword>
<keyword evidence="2" id="KW-0812">Transmembrane</keyword>
<feature type="region of interest" description="Disordered" evidence="1">
    <location>
        <begin position="1"/>
        <end position="51"/>
    </location>
</feature>
<feature type="transmembrane region" description="Helical" evidence="2">
    <location>
        <begin position="199"/>
        <end position="218"/>
    </location>
</feature>
<evidence type="ECO:0000313" key="4">
    <source>
        <dbReference type="Proteomes" id="UP000194577"/>
    </source>
</evidence>
<comment type="caution">
    <text evidence="3">The sequence shown here is derived from an EMBL/GenBank/DDBJ whole genome shotgun (WGS) entry which is preliminary data.</text>
</comment>
<keyword evidence="4" id="KW-1185">Reference proteome</keyword>
<dbReference type="NCBIfam" id="TIGR00792">
    <property type="entry name" value="gph"/>
    <property type="match status" value="1"/>
</dbReference>
<dbReference type="PANTHER" id="PTHR11328">
    <property type="entry name" value="MAJOR FACILITATOR SUPERFAMILY DOMAIN-CONTAINING PROTEIN"/>
    <property type="match status" value="1"/>
</dbReference>
<proteinExistence type="predicted"/>
<dbReference type="PANTHER" id="PTHR11328:SF24">
    <property type="entry name" value="MAJOR FACILITATOR SUPERFAMILY (MFS) PROFILE DOMAIN-CONTAINING PROTEIN"/>
    <property type="match status" value="1"/>
</dbReference>
<feature type="transmembrane region" description="Helical" evidence="2">
    <location>
        <begin position="371"/>
        <end position="393"/>
    </location>
</feature>
<feature type="transmembrane region" description="Helical" evidence="2">
    <location>
        <begin position="155"/>
        <end position="178"/>
    </location>
</feature>
<organism evidence="3 4">
    <name type="scientific">Actinomyces ruminis</name>
    <dbReference type="NCBI Taxonomy" id="1937003"/>
    <lineage>
        <taxon>Bacteria</taxon>
        <taxon>Bacillati</taxon>
        <taxon>Actinomycetota</taxon>
        <taxon>Actinomycetes</taxon>
        <taxon>Actinomycetales</taxon>
        <taxon>Actinomycetaceae</taxon>
        <taxon>Actinomyces</taxon>
    </lineage>
</organism>
<dbReference type="Proteomes" id="UP000194577">
    <property type="component" value="Unassembled WGS sequence"/>
</dbReference>
<reference evidence="3 4" key="1">
    <citation type="submission" date="2017-10" db="EMBL/GenBank/DDBJ databases">
        <title>Draft genome sequence of cellulolytic Actinomyces sp CtC72 isolated from cattle rumen fluid.</title>
        <authorList>
            <person name="Joshi A.J."/>
            <person name="Vasudevan G."/>
            <person name="Lanjekar V.B."/>
            <person name="Hivarkar S."/>
            <person name="Engineer A."/>
            <person name="Pore S.D."/>
            <person name="Dhakephalkar P.K."/>
            <person name="Dagar S."/>
        </authorList>
    </citation>
    <scope>NUCLEOTIDE SEQUENCE [LARGE SCALE GENOMIC DNA]</scope>
    <source>
        <strain evidence="4">CtC72</strain>
    </source>
</reference>
<evidence type="ECO:0000256" key="2">
    <source>
        <dbReference type="SAM" id="Phobius"/>
    </source>
</evidence>
<dbReference type="InterPro" id="IPR036259">
    <property type="entry name" value="MFS_trans_sf"/>
</dbReference>
<sequence>MCIRTQRGADVAVPGLGSSGQSSPYFDHRKACHDDPVRGAHHDGSTGSPQGEDLLRLRRVRFPVHLDDRRLLPHDLLHRRRLIPAAAAGNILLAARVLDGIQDLGFGYIAERTKSRWGRFRPYVIFGAPLLSISMILAFWMPFHGGNGAKIAWAGITYVLLCFLYTVANMSYGSLAGVMTTDSGERVTLNWIRNIGSQAAQLIMNVATPFLLLFFVASEAGRERGLDSRSYFITMLLYALIALPCFLITGINVRERITMTAEQQKVPFSRTVKAVLGNGQLMVVFLTLLLQLFGLFGRIGVMFYYCRWILGSSLVMVGVMSAFQVGSVIGGVVLPPFALKLGKRNMMMISVLSGGIVLLLIFFFGQTNLTVLLALQFLYGLSGFASPIALSMVPDAVDYYEHKTGIRADGTSYATVSLSTKLANALGAAVALYIMGWFGYDGALKVQSDTALAGINIAANLVPAIMAFLAFIPLCFWKLDTKTMAKISAELEVKRAAQAEALAEGVSRDEAERLAEAAERAAKERGEI</sequence>
<protein>
    <submittedName>
        <fullName evidence="3">Sugar (Glycoside-pentoside-Hexuronide) transporter</fullName>
    </submittedName>
</protein>
<dbReference type="Gene3D" id="1.20.1250.20">
    <property type="entry name" value="MFS general substrate transporter like domains"/>
    <property type="match status" value="1"/>
</dbReference>
<dbReference type="EMBL" id="MTPX02000041">
    <property type="protein sequence ID" value="PHP52760.1"/>
    <property type="molecule type" value="Genomic_DNA"/>
</dbReference>
<accession>A0ABX4MBC2</accession>
<name>A0ABX4MBC2_9ACTO</name>
<feature type="compositionally biased region" description="Basic and acidic residues" evidence="1">
    <location>
        <begin position="26"/>
        <end position="44"/>
    </location>
</feature>
<dbReference type="Pfam" id="PF13347">
    <property type="entry name" value="MFS_2"/>
    <property type="match status" value="1"/>
</dbReference>
<feature type="transmembrane region" description="Helical" evidence="2">
    <location>
        <begin position="452"/>
        <end position="477"/>
    </location>
</feature>
<evidence type="ECO:0000313" key="3">
    <source>
        <dbReference type="EMBL" id="PHP52760.1"/>
    </source>
</evidence>
<evidence type="ECO:0000256" key="1">
    <source>
        <dbReference type="SAM" id="MobiDB-lite"/>
    </source>
</evidence>
<feature type="transmembrane region" description="Helical" evidence="2">
    <location>
        <begin position="422"/>
        <end position="440"/>
    </location>
</feature>
<feature type="transmembrane region" description="Helical" evidence="2">
    <location>
        <begin position="274"/>
        <end position="296"/>
    </location>
</feature>
<dbReference type="SUPFAM" id="SSF103473">
    <property type="entry name" value="MFS general substrate transporter"/>
    <property type="match status" value="1"/>
</dbReference>
<dbReference type="CDD" id="cd17332">
    <property type="entry name" value="MFS_MelB_like"/>
    <property type="match status" value="1"/>
</dbReference>